<evidence type="ECO:0000313" key="2">
    <source>
        <dbReference type="EMBL" id="CAA9431552.1"/>
    </source>
</evidence>
<reference evidence="2" key="1">
    <citation type="submission" date="2020-02" db="EMBL/GenBank/DDBJ databases">
        <authorList>
            <person name="Meier V. D."/>
        </authorList>
    </citation>
    <scope>NUCLEOTIDE SEQUENCE</scope>
    <source>
        <strain evidence="2">AVDCRST_MAG15</strain>
    </source>
</reference>
<evidence type="ECO:0000256" key="1">
    <source>
        <dbReference type="SAM" id="MobiDB-lite"/>
    </source>
</evidence>
<sequence>MAPWWRGPGQGASVLRAASSGTRKVPPGSRLTLGGCANSRHWAERSRRWDPGA</sequence>
<protein>
    <submittedName>
        <fullName evidence="2">Uncharacterized protein</fullName>
    </submittedName>
</protein>
<feature type="region of interest" description="Disordered" evidence="1">
    <location>
        <begin position="1"/>
        <end position="53"/>
    </location>
</feature>
<feature type="compositionally biased region" description="Basic and acidic residues" evidence="1">
    <location>
        <begin position="41"/>
        <end position="53"/>
    </location>
</feature>
<gene>
    <name evidence="2" type="ORF">AVDCRST_MAG15-2897</name>
</gene>
<accession>A0A6J4Q480</accession>
<proteinExistence type="predicted"/>
<name>A0A6J4Q480_9RHOB</name>
<organism evidence="2">
    <name type="scientific">uncultured Rubellimicrobium sp</name>
    <dbReference type="NCBI Taxonomy" id="543078"/>
    <lineage>
        <taxon>Bacteria</taxon>
        <taxon>Pseudomonadati</taxon>
        <taxon>Pseudomonadota</taxon>
        <taxon>Alphaproteobacteria</taxon>
        <taxon>Rhodobacterales</taxon>
        <taxon>Roseobacteraceae</taxon>
        <taxon>Rubellimicrobium</taxon>
        <taxon>environmental samples</taxon>
    </lineage>
</organism>
<dbReference type="AlphaFoldDB" id="A0A6J4Q480"/>
<dbReference type="EMBL" id="CADCUU010000439">
    <property type="protein sequence ID" value="CAA9431552.1"/>
    <property type="molecule type" value="Genomic_DNA"/>
</dbReference>